<dbReference type="Pfam" id="PF05057">
    <property type="entry name" value="DUF676"/>
    <property type="match status" value="1"/>
</dbReference>
<dbReference type="EMBL" id="AMZO01000006">
    <property type="protein sequence ID" value="ELR66789.1"/>
    <property type="molecule type" value="Genomic_DNA"/>
</dbReference>
<dbReference type="PATRIC" id="fig|1056511.3.peg.1316"/>
<evidence type="ECO:0000259" key="1">
    <source>
        <dbReference type="Pfam" id="PF05057"/>
    </source>
</evidence>
<accession>L8JH19</accession>
<dbReference type="SUPFAM" id="SSF53474">
    <property type="entry name" value="alpha/beta-Hydrolases"/>
    <property type="match status" value="1"/>
</dbReference>
<dbReference type="AlphaFoldDB" id="L8JH19"/>
<protein>
    <recommendedName>
        <fullName evidence="1">DUF676 domain-containing protein</fullName>
    </recommendedName>
</protein>
<comment type="caution">
    <text evidence="2">The sequence shown here is derived from an EMBL/GenBank/DDBJ whole genome shotgun (WGS) entry which is preliminary data.</text>
</comment>
<name>L8JH19_9GAMM</name>
<sequence>MVLTLGKSVAKLLWWNGLDKALSIFDYRGPMPEQLVQNLLTDLEELGSLAKVLGDNPLESFGADDSELSKKYYPSRFRYYQALLSFFVDITPLRNNRKIKALPTVNETIDHTPDEKWFFLNGIGTNEDMARVNAQMLNKIFKRPITPLHNPTNGFARDLIEVTKGRNFNTPTSIARSAKIHIKCELLKIAKKTANASEYEKKRHKVVVIAHSQGGIIISNVVKMLIHDPRCNSLLEHLEIYTFASAHDEYPSSLAKSQSTKVPFTEHFANDRDYVAEVGVLKNVNKTSGKVYEKSGPGHLLNYHYLKDFDQGKYEGLGIGSRLYSLRNGNR</sequence>
<dbReference type="InterPro" id="IPR029058">
    <property type="entry name" value="AB_hydrolase_fold"/>
</dbReference>
<reference evidence="2 3" key="1">
    <citation type="submission" date="2012-12" db="EMBL/GenBank/DDBJ databases">
        <title>Genome Assembly of Photobacterium sp. AK15.</title>
        <authorList>
            <person name="Khatri I."/>
            <person name="Vaidya B."/>
            <person name="Srinivas T.N.R."/>
            <person name="Subramanian S."/>
            <person name="Pinnaka A."/>
        </authorList>
    </citation>
    <scope>NUCLEOTIDE SEQUENCE [LARGE SCALE GENOMIC DNA]</scope>
    <source>
        <strain evidence="2 3">AK15</strain>
    </source>
</reference>
<keyword evidence="3" id="KW-1185">Reference proteome</keyword>
<feature type="domain" description="DUF676" evidence="1">
    <location>
        <begin position="198"/>
        <end position="245"/>
    </location>
</feature>
<dbReference type="OrthoDB" id="6073658at2"/>
<evidence type="ECO:0000313" key="3">
    <source>
        <dbReference type="Proteomes" id="UP000011134"/>
    </source>
</evidence>
<dbReference type="Proteomes" id="UP000011134">
    <property type="component" value="Unassembled WGS sequence"/>
</dbReference>
<organism evidence="2 3">
    <name type="scientific">Photobacterium marinum</name>
    <dbReference type="NCBI Taxonomy" id="1056511"/>
    <lineage>
        <taxon>Bacteria</taxon>
        <taxon>Pseudomonadati</taxon>
        <taxon>Pseudomonadota</taxon>
        <taxon>Gammaproteobacteria</taxon>
        <taxon>Vibrionales</taxon>
        <taxon>Vibrionaceae</taxon>
        <taxon>Photobacterium</taxon>
    </lineage>
</organism>
<dbReference type="PANTHER" id="PTHR42044:SF2">
    <property type="entry name" value="DUF676 DOMAIN-CONTAINING PROTEIN"/>
    <property type="match status" value="1"/>
</dbReference>
<dbReference type="PANTHER" id="PTHR42044">
    <property type="entry name" value="DUF676 DOMAIN-CONTAINING PROTEIN-RELATED"/>
    <property type="match status" value="1"/>
</dbReference>
<gene>
    <name evidence="2" type="ORF">C942_04487</name>
</gene>
<dbReference type="InterPro" id="IPR007751">
    <property type="entry name" value="DUF676_lipase-like"/>
</dbReference>
<proteinExistence type="predicted"/>
<dbReference type="RefSeq" id="WP_007463760.1">
    <property type="nucleotide sequence ID" value="NZ_AMZO01000006.1"/>
</dbReference>
<evidence type="ECO:0000313" key="2">
    <source>
        <dbReference type="EMBL" id="ELR66789.1"/>
    </source>
</evidence>